<sequence>MSIFRGGFKSRRKTQHCIHEYQGRQPEEPSEEPILETINQLPRHVEAATSLDVKPNDATKVNPSVAQPIARDSKGRCQICRNEQLAARRYRIRLIVGIFFPFALQALDTTIVASALSRVASEFGELKQMNFIISIFSLCSATFIPFWGQIVDIFGRTATLELTLVIMLIGSALCTAAPLKAFPVFILGRALQGLSVSGINVSTRVIMADKVTLKENAKNNSIFALFAGLSYAIGPVIGGFLADRNWRWCFAINLPVAAVGIVLVFLVLRPQLLGPQPLPELLGQDSELRGFRKFKAQLSTIDVFGQFFFLCGLGFLVLGLTWGGASYPWQDARVVTTLTIGSIFSVCFVLWQYLMAPGRYLSRKFPLERPVFKWALLAQRNMYLLFYINFATGMAITAVLYFTDFYYINVKGYATDTAGIQLLYYTPGIGIGVYLAMMFCNFWPRQTFLPLFLGSVTEATGISVLAWALHQGHPTTIAFMMAITGAGTGLRFMPGTLHGIGFFPGDIAAVVAMTSFAVPFGGTLAMTLMSTVFFNKVGFSLNASPTQPGLPKLPPDILGPLEDKIRNGVVWAFISILPFMWLCVLAATTLGNVKITRKRKIDLQGRMDFSENTTTAAFLPALLRSWFGGKKQVDGSEVRPTTEGKSQEQVQVTG</sequence>
<keyword evidence="2 6" id="KW-0812">Transmembrane</keyword>
<feature type="transmembrane region" description="Helical" evidence="6">
    <location>
        <begin position="128"/>
        <end position="147"/>
    </location>
</feature>
<feature type="transmembrane region" description="Helical" evidence="6">
    <location>
        <begin position="382"/>
        <end position="402"/>
    </location>
</feature>
<dbReference type="Pfam" id="PF07690">
    <property type="entry name" value="MFS_1"/>
    <property type="match status" value="1"/>
</dbReference>
<dbReference type="GO" id="GO:0005886">
    <property type="term" value="C:plasma membrane"/>
    <property type="evidence" value="ECO:0007669"/>
    <property type="project" value="TreeGrafter"/>
</dbReference>
<dbReference type="PANTHER" id="PTHR23501">
    <property type="entry name" value="MAJOR FACILITATOR SUPERFAMILY"/>
    <property type="match status" value="1"/>
</dbReference>
<dbReference type="OrthoDB" id="6770063at2759"/>
<dbReference type="Proteomes" id="UP000235672">
    <property type="component" value="Unassembled WGS sequence"/>
</dbReference>
<evidence type="ECO:0000313" key="8">
    <source>
        <dbReference type="EMBL" id="PMD26562.1"/>
    </source>
</evidence>
<feature type="transmembrane region" description="Helical" evidence="6">
    <location>
        <begin position="94"/>
        <end position="116"/>
    </location>
</feature>
<dbReference type="SUPFAM" id="SSF103473">
    <property type="entry name" value="MFS general substrate transporter"/>
    <property type="match status" value="1"/>
</dbReference>
<evidence type="ECO:0000256" key="5">
    <source>
        <dbReference type="SAM" id="MobiDB-lite"/>
    </source>
</evidence>
<feature type="transmembrane region" description="Helical" evidence="6">
    <location>
        <begin position="569"/>
        <end position="590"/>
    </location>
</feature>
<keyword evidence="9" id="KW-1185">Reference proteome</keyword>
<dbReference type="Gene3D" id="1.20.1250.20">
    <property type="entry name" value="MFS general substrate transporter like domains"/>
    <property type="match status" value="1"/>
</dbReference>
<dbReference type="AlphaFoldDB" id="A0A2J6QJV9"/>
<proteinExistence type="predicted"/>
<keyword evidence="4 6" id="KW-0472">Membrane</keyword>
<accession>A0A2J6QJV9</accession>
<evidence type="ECO:0000256" key="1">
    <source>
        <dbReference type="ARBA" id="ARBA00004141"/>
    </source>
</evidence>
<dbReference type="InterPro" id="IPR020846">
    <property type="entry name" value="MFS_dom"/>
</dbReference>
<dbReference type="InterPro" id="IPR011701">
    <property type="entry name" value="MFS"/>
</dbReference>
<evidence type="ECO:0000256" key="2">
    <source>
        <dbReference type="ARBA" id="ARBA00022692"/>
    </source>
</evidence>
<feature type="transmembrane region" description="Helical" evidence="6">
    <location>
        <begin position="248"/>
        <end position="268"/>
    </location>
</feature>
<evidence type="ECO:0000259" key="7">
    <source>
        <dbReference type="PROSITE" id="PS50850"/>
    </source>
</evidence>
<organism evidence="8 9">
    <name type="scientific">Hyaloscypha hepaticicola</name>
    <dbReference type="NCBI Taxonomy" id="2082293"/>
    <lineage>
        <taxon>Eukaryota</taxon>
        <taxon>Fungi</taxon>
        <taxon>Dikarya</taxon>
        <taxon>Ascomycota</taxon>
        <taxon>Pezizomycotina</taxon>
        <taxon>Leotiomycetes</taxon>
        <taxon>Helotiales</taxon>
        <taxon>Hyaloscyphaceae</taxon>
        <taxon>Hyaloscypha</taxon>
    </lineage>
</organism>
<feature type="compositionally biased region" description="Basic and acidic residues" evidence="5">
    <location>
        <begin position="634"/>
        <end position="646"/>
    </location>
</feature>
<protein>
    <submittedName>
        <fullName evidence="8">MFS general substrate transporter</fullName>
    </submittedName>
</protein>
<feature type="transmembrane region" description="Helical" evidence="6">
    <location>
        <begin position="449"/>
        <end position="469"/>
    </location>
</feature>
<keyword evidence="3 6" id="KW-1133">Transmembrane helix</keyword>
<gene>
    <name evidence="8" type="ORF">NA56DRAFT_697781</name>
</gene>
<dbReference type="InterPro" id="IPR036259">
    <property type="entry name" value="MFS_trans_sf"/>
</dbReference>
<feature type="transmembrane region" description="Helical" evidence="6">
    <location>
        <begin position="334"/>
        <end position="354"/>
    </location>
</feature>
<feature type="transmembrane region" description="Helical" evidence="6">
    <location>
        <begin position="475"/>
        <end position="493"/>
    </location>
</feature>
<feature type="transmembrane region" description="Helical" evidence="6">
    <location>
        <begin position="159"/>
        <end position="178"/>
    </location>
</feature>
<feature type="transmembrane region" description="Helical" evidence="6">
    <location>
        <begin position="505"/>
        <end position="534"/>
    </location>
</feature>
<evidence type="ECO:0000313" key="9">
    <source>
        <dbReference type="Proteomes" id="UP000235672"/>
    </source>
</evidence>
<comment type="subcellular location">
    <subcellularLocation>
        <location evidence="1">Membrane</location>
        <topology evidence="1">Multi-pass membrane protein</topology>
    </subcellularLocation>
</comment>
<dbReference type="PANTHER" id="PTHR23501:SF39">
    <property type="entry name" value="MULTIDRUG TRANSPORTER, PUTATIVE (AFU_ORTHOLOGUE AFUA_1G05010)-RELATED"/>
    <property type="match status" value="1"/>
</dbReference>
<dbReference type="PROSITE" id="PS50850">
    <property type="entry name" value="MFS"/>
    <property type="match status" value="1"/>
</dbReference>
<dbReference type="GO" id="GO:0022857">
    <property type="term" value="F:transmembrane transporter activity"/>
    <property type="evidence" value="ECO:0007669"/>
    <property type="project" value="InterPro"/>
</dbReference>
<feature type="region of interest" description="Disordered" evidence="5">
    <location>
        <begin position="634"/>
        <end position="654"/>
    </location>
</feature>
<evidence type="ECO:0000256" key="3">
    <source>
        <dbReference type="ARBA" id="ARBA00022989"/>
    </source>
</evidence>
<feature type="domain" description="Major facilitator superfamily (MFS) profile" evidence="7">
    <location>
        <begin position="94"/>
        <end position="590"/>
    </location>
</feature>
<feature type="transmembrane region" description="Helical" evidence="6">
    <location>
        <begin position="222"/>
        <end position="242"/>
    </location>
</feature>
<evidence type="ECO:0000256" key="4">
    <source>
        <dbReference type="ARBA" id="ARBA00023136"/>
    </source>
</evidence>
<dbReference type="EMBL" id="KZ613467">
    <property type="protein sequence ID" value="PMD26562.1"/>
    <property type="molecule type" value="Genomic_DNA"/>
</dbReference>
<feature type="transmembrane region" description="Helical" evidence="6">
    <location>
        <begin position="422"/>
        <end position="442"/>
    </location>
</feature>
<feature type="transmembrane region" description="Helical" evidence="6">
    <location>
        <begin position="301"/>
        <end position="322"/>
    </location>
</feature>
<reference evidence="8 9" key="1">
    <citation type="submission" date="2016-05" db="EMBL/GenBank/DDBJ databases">
        <title>A degradative enzymes factory behind the ericoid mycorrhizal symbiosis.</title>
        <authorList>
            <consortium name="DOE Joint Genome Institute"/>
            <person name="Martino E."/>
            <person name="Morin E."/>
            <person name="Grelet G."/>
            <person name="Kuo A."/>
            <person name="Kohler A."/>
            <person name="Daghino S."/>
            <person name="Barry K."/>
            <person name="Choi C."/>
            <person name="Cichocki N."/>
            <person name="Clum A."/>
            <person name="Copeland A."/>
            <person name="Hainaut M."/>
            <person name="Haridas S."/>
            <person name="Labutti K."/>
            <person name="Lindquist E."/>
            <person name="Lipzen A."/>
            <person name="Khouja H.-R."/>
            <person name="Murat C."/>
            <person name="Ohm R."/>
            <person name="Olson A."/>
            <person name="Spatafora J."/>
            <person name="Veneault-Fourrey C."/>
            <person name="Henrissat B."/>
            <person name="Grigoriev I."/>
            <person name="Martin F."/>
            <person name="Perotto S."/>
        </authorList>
    </citation>
    <scope>NUCLEOTIDE SEQUENCE [LARGE SCALE GENOMIC DNA]</scope>
    <source>
        <strain evidence="8 9">UAMH 7357</strain>
    </source>
</reference>
<name>A0A2J6QJV9_9HELO</name>
<evidence type="ECO:0000256" key="6">
    <source>
        <dbReference type="SAM" id="Phobius"/>
    </source>
</evidence>